<keyword evidence="6 7" id="KW-0472">Membrane</keyword>
<evidence type="ECO:0000256" key="6">
    <source>
        <dbReference type="ARBA" id="ARBA00023136"/>
    </source>
</evidence>
<dbReference type="PATRIC" id="fig|1125699.3.peg.1692"/>
<dbReference type="InterPro" id="IPR035906">
    <property type="entry name" value="MetI-like_sf"/>
</dbReference>
<feature type="transmembrane region" description="Helical" evidence="7">
    <location>
        <begin position="232"/>
        <end position="253"/>
    </location>
</feature>
<keyword evidence="10" id="KW-1185">Reference proteome</keyword>
<evidence type="ECO:0000256" key="4">
    <source>
        <dbReference type="ARBA" id="ARBA00022692"/>
    </source>
</evidence>
<dbReference type="PANTHER" id="PTHR43744">
    <property type="entry name" value="ABC TRANSPORTER PERMEASE PROTEIN MG189-RELATED-RELATED"/>
    <property type="match status" value="1"/>
</dbReference>
<proteinExistence type="inferred from homology"/>
<protein>
    <recommendedName>
        <fullName evidence="8">ABC transmembrane type-1 domain-containing protein</fullName>
    </recommendedName>
</protein>
<dbReference type="PANTHER" id="PTHR43744:SF12">
    <property type="entry name" value="ABC TRANSPORTER PERMEASE PROTEIN MG189-RELATED"/>
    <property type="match status" value="1"/>
</dbReference>
<sequence>MKKHILTFLMAAVLLAWFFPLFWLVLTSLKTENQIISGESLLRGSLTLANYIKAFSATEIFAWLKNSFLISFFTMVGTVVLDLPIAYALARIHFKGRNILFWCIMASMMIPFQVLIIPLYLQFNGYGLLNTLSAVVLPRLVFPVGIFIIKQFYEGVPAALEEAAFIDGANRFKIFTFIMVPLGKSAIVTTLIIAFINAWNDFLWPLIVISETVKYPVTVGIANFQGTHGTEYALIMAGAFIASVPQFIFYAIFRKQIIAGLVTTGIKG</sequence>
<accession>S3K320</accession>
<dbReference type="GO" id="GO:0005886">
    <property type="term" value="C:plasma membrane"/>
    <property type="evidence" value="ECO:0007669"/>
    <property type="project" value="UniProtKB-SubCell"/>
</dbReference>
<dbReference type="OrthoDB" id="9773467at2"/>
<evidence type="ECO:0000256" key="7">
    <source>
        <dbReference type="RuleBase" id="RU363032"/>
    </source>
</evidence>
<dbReference type="RefSeq" id="WP_016525942.1">
    <property type="nucleotide sequence ID" value="NZ_KE332518.1"/>
</dbReference>
<comment type="subcellular location">
    <subcellularLocation>
        <location evidence="1 7">Cell membrane</location>
        <topology evidence="1 7">Multi-pass membrane protein</topology>
    </subcellularLocation>
</comment>
<dbReference type="GO" id="GO:0055085">
    <property type="term" value="P:transmembrane transport"/>
    <property type="evidence" value="ECO:0007669"/>
    <property type="project" value="InterPro"/>
</dbReference>
<dbReference type="HOGENOM" id="CLU_016047_1_1_12"/>
<keyword evidence="5 7" id="KW-1133">Transmembrane helix</keyword>
<feature type="transmembrane region" description="Helical" evidence="7">
    <location>
        <begin position="132"/>
        <end position="153"/>
    </location>
</feature>
<dbReference type="SUPFAM" id="SSF161098">
    <property type="entry name" value="MetI-like"/>
    <property type="match status" value="1"/>
</dbReference>
<feature type="transmembrane region" description="Helical" evidence="7">
    <location>
        <begin position="6"/>
        <end position="29"/>
    </location>
</feature>
<evidence type="ECO:0000313" key="9">
    <source>
        <dbReference type="EMBL" id="EPF31331.1"/>
    </source>
</evidence>
<dbReference type="EMBL" id="ATFF01000006">
    <property type="protein sequence ID" value="EPF31331.1"/>
    <property type="molecule type" value="Genomic_DNA"/>
</dbReference>
<dbReference type="Gene3D" id="1.10.3720.10">
    <property type="entry name" value="MetI-like"/>
    <property type="match status" value="1"/>
</dbReference>
<reference evidence="9 10" key="1">
    <citation type="submission" date="2013-04" db="EMBL/GenBank/DDBJ databases">
        <title>The Genome Sequence of Treponema maltophilum ATCC 51939.</title>
        <authorList>
            <consortium name="The Broad Institute Genomics Platform"/>
            <person name="Earl A."/>
            <person name="Ward D."/>
            <person name="Feldgarden M."/>
            <person name="Gevers D."/>
            <person name="Leonetti C."/>
            <person name="Blanton J.M."/>
            <person name="Dewhirst F.E."/>
            <person name="Izard J."/>
            <person name="Walker B."/>
            <person name="Young S."/>
            <person name="Zeng Q."/>
            <person name="Gargeya S."/>
            <person name="Fitzgerald M."/>
            <person name="Haas B."/>
            <person name="Abouelleil A."/>
            <person name="Allen A.W."/>
            <person name="Alvarado L."/>
            <person name="Arachchi H.M."/>
            <person name="Berlin A.M."/>
            <person name="Chapman S.B."/>
            <person name="Gainer-Dewar J."/>
            <person name="Goldberg J."/>
            <person name="Griggs A."/>
            <person name="Gujja S."/>
            <person name="Hansen M."/>
            <person name="Howarth C."/>
            <person name="Imamovic A."/>
            <person name="Ireland A."/>
            <person name="Larimer J."/>
            <person name="McCowan C."/>
            <person name="Murphy C."/>
            <person name="Pearson M."/>
            <person name="Poon T.W."/>
            <person name="Priest M."/>
            <person name="Roberts A."/>
            <person name="Saif S."/>
            <person name="Shea T."/>
            <person name="Sisk P."/>
            <person name="Sykes S."/>
            <person name="Wortman J."/>
            <person name="Nusbaum C."/>
            <person name="Birren B."/>
        </authorList>
    </citation>
    <scope>NUCLEOTIDE SEQUENCE [LARGE SCALE GENOMIC DNA]</scope>
    <source>
        <strain evidence="9 10">ATCC 51939</strain>
    </source>
</reference>
<dbReference type="PROSITE" id="PS50928">
    <property type="entry name" value="ABC_TM1"/>
    <property type="match status" value="1"/>
</dbReference>
<name>S3K320_TREMA</name>
<dbReference type="STRING" id="1125699.HMPREF9194_01677"/>
<evidence type="ECO:0000256" key="3">
    <source>
        <dbReference type="ARBA" id="ARBA00022475"/>
    </source>
</evidence>
<organism evidence="9 10">
    <name type="scientific">Treponema maltophilum ATCC 51939</name>
    <dbReference type="NCBI Taxonomy" id="1125699"/>
    <lineage>
        <taxon>Bacteria</taxon>
        <taxon>Pseudomonadati</taxon>
        <taxon>Spirochaetota</taxon>
        <taxon>Spirochaetia</taxon>
        <taxon>Spirochaetales</taxon>
        <taxon>Treponemataceae</taxon>
        <taxon>Treponema</taxon>
    </lineage>
</organism>
<evidence type="ECO:0000313" key="10">
    <source>
        <dbReference type="Proteomes" id="UP000014541"/>
    </source>
</evidence>
<feature type="transmembrane region" description="Helical" evidence="7">
    <location>
        <begin position="70"/>
        <end position="90"/>
    </location>
</feature>
<dbReference type="Proteomes" id="UP000014541">
    <property type="component" value="Unassembled WGS sequence"/>
</dbReference>
<evidence type="ECO:0000256" key="1">
    <source>
        <dbReference type="ARBA" id="ARBA00004651"/>
    </source>
</evidence>
<dbReference type="InterPro" id="IPR000515">
    <property type="entry name" value="MetI-like"/>
</dbReference>
<evidence type="ECO:0000256" key="5">
    <source>
        <dbReference type="ARBA" id="ARBA00022989"/>
    </source>
</evidence>
<evidence type="ECO:0000259" key="8">
    <source>
        <dbReference type="PROSITE" id="PS50928"/>
    </source>
</evidence>
<gene>
    <name evidence="9" type="ORF">HMPREF9194_01677</name>
</gene>
<feature type="domain" description="ABC transmembrane type-1" evidence="8">
    <location>
        <begin position="64"/>
        <end position="253"/>
    </location>
</feature>
<dbReference type="eggNOG" id="COG0395">
    <property type="taxonomic scope" value="Bacteria"/>
</dbReference>
<feature type="transmembrane region" description="Helical" evidence="7">
    <location>
        <begin position="174"/>
        <end position="196"/>
    </location>
</feature>
<dbReference type="CDD" id="cd06261">
    <property type="entry name" value="TM_PBP2"/>
    <property type="match status" value="1"/>
</dbReference>
<keyword evidence="2 7" id="KW-0813">Transport</keyword>
<feature type="transmembrane region" description="Helical" evidence="7">
    <location>
        <begin position="99"/>
        <end position="120"/>
    </location>
</feature>
<dbReference type="AlphaFoldDB" id="S3K320"/>
<comment type="caution">
    <text evidence="9">The sequence shown here is derived from an EMBL/GenBank/DDBJ whole genome shotgun (WGS) entry which is preliminary data.</text>
</comment>
<evidence type="ECO:0000256" key="2">
    <source>
        <dbReference type="ARBA" id="ARBA00022448"/>
    </source>
</evidence>
<comment type="similarity">
    <text evidence="7">Belongs to the binding-protein-dependent transport system permease family.</text>
</comment>
<keyword evidence="3" id="KW-1003">Cell membrane</keyword>
<dbReference type="Pfam" id="PF00528">
    <property type="entry name" value="BPD_transp_1"/>
    <property type="match status" value="1"/>
</dbReference>
<keyword evidence="4 7" id="KW-0812">Transmembrane</keyword>